<protein>
    <submittedName>
        <fullName evidence="1">Uncharacterized protein</fullName>
    </submittedName>
</protein>
<dbReference type="Proteomes" id="UP000601768">
    <property type="component" value="Unassembled WGS sequence"/>
</dbReference>
<sequence>MNNESLNIFLRLVQEKHEQLKSQVTALSKVFVQENIDSKKVQADRCNSAAEDLARALSVKDQPNWLKEIIRWTKWYSANYKSKDSTFTAFQNIMPLITQLNSHQWAFTENSGDEDFDFDKLYERHKKDGKLEDLFDSLINIIAQMVALGEIDSIRVKTDLERLVALLQQNKEGSYFSVMASWEFLRGFLKNTTWATIDSIPVLKQLKKGFEDTVDEMDIELERVHESIKSEMKSKYDTAVHSLTYKSQAKLENKSEEKVL</sequence>
<dbReference type="EMBL" id="JACNEP010000005">
    <property type="protein sequence ID" value="MBC3765693.1"/>
    <property type="molecule type" value="Genomic_DNA"/>
</dbReference>
<evidence type="ECO:0000313" key="1">
    <source>
        <dbReference type="EMBL" id="MBC3765693.1"/>
    </source>
</evidence>
<reference evidence="1" key="2">
    <citation type="submission" date="2020-08" db="EMBL/GenBank/DDBJ databases">
        <authorList>
            <person name="Lai Q."/>
        </authorList>
    </citation>
    <scope>NUCLEOTIDE SEQUENCE</scope>
    <source>
        <strain evidence="1">S27-2</strain>
    </source>
</reference>
<accession>A0A8J6IU66</accession>
<reference evidence="1" key="1">
    <citation type="journal article" date="2018" name="Int. J. Syst. Evol. Microbiol.">
        <title>Neptunicella marina gen. nov., sp. nov., isolated from surface seawater.</title>
        <authorList>
            <person name="Liu X."/>
            <person name="Lai Q."/>
            <person name="Du Y."/>
            <person name="Zhang X."/>
            <person name="Liu Z."/>
            <person name="Sun F."/>
            <person name="Shao Z."/>
        </authorList>
    </citation>
    <scope>NUCLEOTIDE SEQUENCE</scope>
    <source>
        <strain evidence="1">S27-2</strain>
    </source>
</reference>
<name>A0A8J6IU66_9ALTE</name>
<proteinExistence type="predicted"/>
<keyword evidence="2" id="KW-1185">Reference proteome</keyword>
<gene>
    <name evidence="1" type="ORF">H8B19_07385</name>
</gene>
<organism evidence="1 2">
    <name type="scientific">Neptunicella marina</name>
    <dbReference type="NCBI Taxonomy" id="2125989"/>
    <lineage>
        <taxon>Bacteria</taxon>
        <taxon>Pseudomonadati</taxon>
        <taxon>Pseudomonadota</taxon>
        <taxon>Gammaproteobacteria</taxon>
        <taxon>Alteromonadales</taxon>
        <taxon>Alteromonadaceae</taxon>
        <taxon>Neptunicella</taxon>
    </lineage>
</organism>
<dbReference type="RefSeq" id="WP_186506173.1">
    <property type="nucleotide sequence ID" value="NZ_JACNEP010000005.1"/>
</dbReference>
<evidence type="ECO:0000313" key="2">
    <source>
        <dbReference type="Proteomes" id="UP000601768"/>
    </source>
</evidence>
<dbReference type="AlphaFoldDB" id="A0A8J6IU66"/>
<comment type="caution">
    <text evidence="1">The sequence shown here is derived from an EMBL/GenBank/DDBJ whole genome shotgun (WGS) entry which is preliminary data.</text>
</comment>